<dbReference type="AlphaFoldDB" id="E3BHN9"/>
<dbReference type="STRING" id="796620.VIBC2010_18074"/>
<dbReference type="Pfam" id="PF10029">
    <property type="entry name" value="DUF2271"/>
    <property type="match status" value="1"/>
</dbReference>
<evidence type="ECO:0000256" key="1">
    <source>
        <dbReference type="SAM" id="SignalP"/>
    </source>
</evidence>
<name>E3BHN9_9VIBR</name>
<organism evidence="2 3">
    <name type="scientific">Vibrio caribbeanicus ATCC BAA-2122</name>
    <dbReference type="NCBI Taxonomy" id="796620"/>
    <lineage>
        <taxon>Bacteria</taxon>
        <taxon>Pseudomonadati</taxon>
        <taxon>Pseudomonadota</taxon>
        <taxon>Gammaproteobacteria</taxon>
        <taxon>Vibrionales</taxon>
        <taxon>Vibrionaceae</taxon>
        <taxon>Vibrio</taxon>
    </lineage>
</organism>
<dbReference type="PIRSF" id="PIRSF014995">
    <property type="entry name" value="UCP014995"/>
    <property type="match status" value="1"/>
</dbReference>
<dbReference type="eggNOG" id="COG3656">
    <property type="taxonomic scope" value="Bacteria"/>
</dbReference>
<accession>E3BHN9</accession>
<dbReference type="Proteomes" id="UP000002943">
    <property type="component" value="Unassembled WGS sequence"/>
</dbReference>
<feature type="chain" id="PRO_5003167356" description="DUF2271 domain-containing protein" evidence="1">
    <location>
        <begin position="31"/>
        <end position="180"/>
    </location>
</feature>
<sequence length="180" mass="21003">MLKKSCFTASKGVVMTSVFLATFFTSSAFSALLPQQAKFDFVFELPKIETTMYARPYVAIWIEDSQRKPVKTIQLWVGKDEWLKDLRSWWRKVGRYDRELVDAVTSATRSAGQYRFSWDGTDDSNQRLEQGEYTLYIEAVREHGGRNQLRQKMTLTNQEAHYQLKPTEEIGNVTLHYQVK</sequence>
<keyword evidence="1" id="KW-0732">Signal</keyword>
<protein>
    <recommendedName>
        <fullName evidence="4">DUF2271 domain-containing protein</fullName>
    </recommendedName>
</protein>
<evidence type="ECO:0008006" key="4">
    <source>
        <dbReference type="Google" id="ProtNLM"/>
    </source>
</evidence>
<comment type="caution">
    <text evidence="2">The sequence shown here is derived from an EMBL/GenBank/DDBJ whole genome shotgun (WGS) entry which is preliminary data.</text>
</comment>
<evidence type="ECO:0000313" key="3">
    <source>
        <dbReference type="Proteomes" id="UP000002943"/>
    </source>
</evidence>
<proteinExistence type="predicted"/>
<gene>
    <name evidence="2" type="ORF">VIBC2010_18074</name>
</gene>
<dbReference type="EMBL" id="AEIU01000059">
    <property type="protein sequence ID" value="EFP97328.1"/>
    <property type="molecule type" value="Genomic_DNA"/>
</dbReference>
<dbReference type="InterPro" id="IPR014469">
    <property type="entry name" value="DUF2271"/>
</dbReference>
<reference evidence="2 3" key="1">
    <citation type="journal article" date="2012" name="Int. J. Syst. Evol. Microbiol.">
        <title>Vibrio caribbeanicus sp. nov., isolated from the marine sponge Scleritoderma cyanea.</title>
        <authorList>
            <person name="Hoffmann M."/>
            <person name="Monday S.R."/>
            <person name="Allard M.W."/>
            <person name="Strain E.A."/>
            <person name="Whittaker P."/>
            <person name="Naum M."/>
            <person name="McCarthy P.J."/>
            <person name="Lopez J.V."/>
            <person name="Fischer M."/>
            <person name="Brown E.W."/>
        </authorList>
    </citation>
    <scope>NUCLEOTIDE SEQUENCE [LARGE SCALE GENOMIC DNA]</scope>
    <source>
        <strain evidence="2 3">ATCC BAA-2122</strain>
    </source>
</reference>
<feature type="signal peptide" evidence="1">
    <location>
        <begin position="1"/>
        <end position="30"/>
    </location>
</feature>
<dbReference type="Gene3D" id="2.60.40.4070">
    <property type="match status" value="1"/>
</dbReference>
<evidence type="ECO:0000313" key="2">
    <source>
        <dbReference type="EMBL" id="EFP97328.1"/>
    </source>
</evidence>
<keyword evidence="3" id="KW-1185">Reference proteome</keyword>